<evidence type="ECO:0000313" key="1">
    <source>
        <dbReference type="EMBL" id="KKN20180.1"/>
    </source>
</evidence>
<organism evidence="1">
    <name type="scientific">marine sediment metagenome</name>
    <dbReference type="NCBI Taxonomy" id="412755"/>
    <lineage>
        <taxon>unclassified sequences</taxon>
        <taxon>metagenomes</taxon>
        <taxon>ecological metagenomes</taxon>
    </lineage>
</organism>
<protein>
    <submittedName>
        <fullName evidence="1">Uncharacterized protein</fullName>
    </submittedName>
</protein>
<sequence>MKGKDLDLTKEQFKEVYELVTVFSNNPDLKEKLEHYALYRNWSFLVYYFTDELIKK</sequence>
<dbReference type="AlphaFoldDB" id="A0A0F9NKX7"/>
<gene>
    <name evidence="1" type="ORF">LCGC14_0938060</name>
</gene>
<reference evidence="1" key="1">
    <citation type="journal article" date="2015" name="Nature">
        <title>Complex archaea that bridge the gap between prokaryotes and eukaryotes.</title>
        <authorList>
            <person name="Spang A."/>
            <person name="Saw J.H."/>
            <person name="Jorgensen S.L."/>
            <person name="Zaremba-Niedzwiedzka K."/>
            <person name="Martijn J."/>
            <person name="Lind A.E."/>
            <person name="van Eijk R."/>
            <person name="Schleper C."/>
            <person name="Guy L."/>
            <person name="Ettema T.J."/>
        </authorList>
    </citation>
    <scope>NUCLEOTIDE SEQUENCE</scope>
</reference>
<proteinExistence type="predicted"/>
<dbReference type="EMBL" id="LAZR01003265">
    <property type="protein sequence ID" value="KKN20180.1"/>
    <property type="molecule type" value="Genomic_DNA"/>
</dbReference>
<comment type="caution">
    <text evidence="1">The sequence shown here is derived from an EMBL/GenBank/DDBJ whole genome shotgun (WGS) entry which is preliminary data.</text>
</comment>
<accession>A0A0F9NKX7</accession>
<name>A0A0F9NKX7_9ZZZZ</name>